<dbReference type="AlphaFoldDB" id="A0A0U1L2E5"/>
<name>A0A0U1L2E5_9FIRM</name>
<sequence length="41" mass="4998">MLWQWLSFKAIIYKLWFCDIIAINSEASYKDIDFILIQEDL</sequence>
<evidence type="ECO:0000313" key="1">
    <source>
        <dbReference type="EMBL" id="CQR73816.1"/>
    </source>
</evidence>
<proteinExistence type="predicted"/>
<protein>
    <submittedName>
        <fullName evidence="1">Uncharacterized protein</fullName>
    </submittedName>
</protein>
<organism evidence="1 2">
    <name type="scientific">Sporomusa ovata</name>
    <dbReference type="NCBI Taxonomy" id="2378"/>
    <lineage>
        <taxon>Bacteria</taxon>
        <taxon>Bacillati</taxon>
        <taxon>Bacillota</taxon>
        <taxon>Negativicutes</taxon>
        <taxon>Selenomonadales</taxon>
        <taxon>Sporomusaceae</taxon>
        <taxon>Sporomusa</taxon>
    </lineage>
</organism>
<dbReference type="EMBL" id="CTRP01000014">
    <property type="protein sequence ID" value="CQR73816.1"/>
    <property type="molecule type" value="Genomic_DNA"/>
</dbReference>
<accession>A0A0U1L2E5</accession>
<dbReference type="Proteomes" id="UP000049855">
    <property type="component" value="Unassembled WGS sequence"/>
</dbReference>
<gene>
    <name evidence="1" type="ORF">SpAn4DRAFT_0278</name>
</gene>
<reference evidence="2" key="1">
    <citation type="submission" date="2015-03" db="EMBL/GenBank/DDBJ databases">
        <authorList>
            <person name="Nijsse Bart"/>
        </authorList>
    </citation>
    <scope>NUCLEOTIDE SEQUENCE [LARGE SCALE GENOMIC DNA]</scope>
</reference>
<evidence type="ECO:0000313" key="2">
    <source>
        <dbReference type="Proteomes" id="UP000049855"/>
    </source>
</evidence>
<keyword evidence="2" id="KW-1185">Reference proteome</keyword>